<dbReference type="Proteomes" id="UP000324194">
    <property type="component" value="Chromosome 1"/>
</dbReference>
<dbReference type="KEGG" id="asip:AQUSIP_21000"/>
<feature type="transmembrane region" description="Helical" evidence="1">
    <location>
        <begin position="126"/>
        <end position="145"/>
    </location>
</feature>
<dbReference type="AlphaFoldDB" id="A0A5E4PIK0"/>
<evidence type="ECO:0000256" key="1">
    <source>
        <dbReference type="SAM" id="Phobius"/>
    </source>
</evidence>
<sequence>MTDKPEDENKKKEHLYHIVYENFALIYREHTRILSSTCRQLALGEGGLCWLLKSFTYGQCISSQVNVVLILLVLFFLFDAAQYLISSILYKNKAEEYYEKIKIGDVKDESELIEPPSLNKPGSICFTIKFSILVFASIYLIFLILKI</sequence>
<accession>A0A5E4PIK0</accession>
<dbReference type="EMBL" id="LR699119">
    <property type="protein sequence ID" value="VVC76774.1"/>
    <property type="molecule type" value="Genomic_DNA"/>
</dbReference>
<gene>
    <name evidence="2" type="ORF">AQUSIP_21000</name>
</gene>
<keyword evidence="1" id="KW-0472">Membrane</keyword>
<feature type="transmembrane region" description="Helical" evidence="1">
    <location>
        <begin position="67"/>
        <end position="90"/>
    </location>
</feature>
<organism evidence="2 3">
    <name type="scientific">Aquicella siphonis</name>
    <dbReference type="NCBI Taxonomy" id="254247"/>
    <lineage>
        <taxon>Bacteria</taxon>
        <taxon>Pseudomonadati</taxon>
        <taxon>Pseudomonadota</taxon>
        <taxon>Gammaproteobacteria</taxon>
        <taxon>Legionellales</taxon>
        <taxon>Coxiellaceae</taxon>
        <taxon>Aquicella</taxon>
    </lineage>
</organism>
<protein>
    <submittedName>
        <fullName evidence="2">Uncharacterized protein</fullName>
    </submittedName>
</protein>
<keyword evidence="3" id="KW-1185">Reference proteome</keyword>
<reference evidence="2 3" key="1">
    <citation type="submission" date="2019-08" db="EMBL/GenBank/DDBJ databases">
        <authorList>
            <person name="Guy L."/>
        </authorList>
    </citation>
    <scope>NUCLEOTIDE SEQUENCE [LARGE SCALE GENOMIC DNA]</scope>
    <source>
        <strain evidence="2 3">SGT-108</strain>
    </source>
</reference>
<evidence type="ECO:0000313" key="3">
    <source>
        <dbReference type="Proteomes" id="UP000324194"/>
    </source>
</evidence>
<evidence type="ECO:0000313" key="2">
    <source>
        <dbReference type="EMBL" id="VVC76774.1"/>
    </source>
</evidence>
<name>A0A5E4PIK0_9COXI</name>
<keyword evidence="1" id="KW-0812">Transmembrane</keyword>
<dbReference type="OrthoDB" id="9952622at2"/>
<proteinExistence type="predicted"/>
<keyword evidence="1" id="KW-1133">Transmembrane helix</keyword>
<dbReference type="RefSeq" id="WP_148340070.1">
    <property type="nucleotide sequence ID" value="NZ_LR699119.1"/>
</dbReference>